<accession>A0A0L6JGV3</accession>
<feature type="compositionally biased region" description="Polar residues" evidence="1">
    <location>
        <begin position="358"/>
        <end position="367"/>
    </location>
</feature>
<keyword evidence="2" id="KW-0812">Transmembrane</keyword>
<reference evidence="4" key="1">
    <citation type="submission" date="2015-07" db="EMBL/GenBank/DDBJ databases">
        <title>Near-Complete Genome Sequence of the Cellulolytic Bacterium Bacteroides (Pseudobacteroides) cellulosolvens ATCC 35603.</title>
        <authorList>
            <person name="Dassa B."/>
            <person name="Utturkar S.M."/>
            <person name="Klingeman D.M."/>
            <person name="Hurt R.A."/>
            <person name="Keller M."/>
            <person name="Xu J."/>
            <person name="Reddy Y.H.K."/>
            <person name="Borovok I."/>
            <person name="Grinberg I.R."/>
            <person name="Lamed R."/>
            <person name="Zhivin O."/>
            <person name="Bayer E.A."/>
            <person name="Brown S.D."/>
        </authorList>
    </citation>
    <scope>NUCLEOTIDE SEQUENCE [LARGE SCALE GENOMIC DNA]</scope>
    <source>
        <strain evidence="4">DSM 2933</strain>
    </source>
</reference>
<feature type="region of interest" description="Disordered" evidence="1">
    <location>
        <begin position="358"/>
        <end position="392"/>
    </location>
</feature>
<keyword evidence="4" id="KW-1185">Reference proteome</keyword>
<organism evidence="3 4">
    <name type="scientific">Pseudobacteroides cellulosolvens ATCC 35603 = DSM 2933</name>
    <dbReference type="NCBI Taxonomy" id="398512"/>
    <lineage>
        <taxon>Bacteria</taxon>
        <taxon>Bacillati</taxon>
        <taxon>Bacillota</taxon>
        <taxon>Clostridia</taxon>
        <taxon>Eubacteriales</taxon>
        <taxon>Oscillospiraceae</taxon>
        <taxon>Pseudobacteroides</taxon>
    </lineage>
</organism>
<dbReference type="EMBL" id="LGTC01000001">
    <property type="protein sequence ID" value="KNY24953.1"/>
    <property type="molecule type" value="Genomic_DNA"/>
</dbReference>
<proteinExistence type="predicted"/>
<comment type="caution">
    <text evidence="3">The sequence shown here is derived from an EMBL/GenBank/DDBJ whole genome shotgun (WGS) entry which is preliminary data.</text>
</comment>
<evidence type="ECO:0000256" key="2">
    <source>
        <dbReference type="SAM" id="Phobius"/>
    </source>
</evidence>
<protein>
    <submittedName>
        <fullName evidence="3">Putative RNA polymerase, sigma 28 subunit, FliA/WhiG subfamily</fullName>
    </submittedName>
</protein>
<sequence length="408" mass="46319">MSSSNFFSRDKLSRENLKTFIEGLRLGDNESRSDFIDENKSFILKVVSNALKRSTIPQNSKEFEIGLSSFNYAIDTYDLESNDDFLTYAEKVIKNSIYDFIKFESSNSTTYNAQIESEYLYRDYENKDEISRFKLKLWELGITLDSLVKVTPVDKESINTSLSIVRKFLSNHEVFQKITSKSGIPYDMLDKDTKNNKKFIEKHKDYIIALALILNSNLGIFKSYLKNTESGNRPSDNVGIILELFKDKALFFTLEGKFTINNIKSNPTLYIGKQMLINSDYIKRPSNITKYSVFAASFFIITLTLLVGFTYLLRDDSTTVYSPKDPDGKNVAVSDGSMDKNPTVPVVTATASALLSPTPKVSTQSPSFVPAVPTSEPLYTSTPIKPTDTKNQKQLKKYLSQHRQQIKL</sequence>
<dbReference type="RefSeq" id="WP_050752958.1">
    <property type="nucleotide sequence ID" value="NZ_LGTC01000001.1"/>
</dbReference>
<dbReference type="STRING" id="398512.Bccel_0210"/>
<keyword evidence="2" id="KW-1133">Transmembrane helix</keyword>
<dbReference type="GO" id="GO:0003700">
    <property type="term" value="F:DNA-binding transcription factor activity"/>
    <property type="evidence" value="ECO:0007669"/>
    <property type="project" value="InterPro"/>
</dbReference>
<dbReference type="SUPFAM" id="SSF88946">
    <property type="entry name" value="Sigma2 domain of RNA polymerase sigma factors"/>
    <property type="match status" value="1"/>
</dbReference>
<feature type="transmembrane region" description="Helical" evidence="2">
    <location>
        <begin position="291"/>
        <end position="313"/>
    </location>
</feature>
<name>A0A0L6JGV3_9FIRM</name>
<gene>
    <name evidence="3" type="ORF">Bccel_0210</name>
</gene>
<evidence type="ECO:0000313" key="3">
    <source>
        <dbReference type="EMBL" id="KNY24953.1"/>
    </source>
</evidence>
<dbReference type="InterPro" id="IPR013325">
    <property type="entry name" value="RNA_pol_sigma_r2"/>
</dbReference>
<evidence type="ECO:0000256" key="1">
    <source>
        <dbReference type="SAM" id="MobiDB-lite"/>
    </source>
</evidence>
<dbReference type="eggNOG" id="COG1191">
    <property type="taxonomic scope" value="Bacteria"/>
</dbReference>
<keyword evidence="2" id="KW-0472">Membrane</keyword>
<dbReference type="AlphaFoldDB" id="A0A0L6JGV3"/>
<dbReference type="Proteomes" id="UP000036923">
    <property type="component" value="Unassembled WGS sequence"/>
</dbReference>
<dbReference type="GO" id="GO:0006352">
    <property type="term" value="P:DNA-templated transcription initiation"/>
    <property type="evidence" value="ECO:0007669"/>
    <property type="project" value="InterPro"/>
</dbReference>
<evidence type="ECO:0000313" key="4">
    <source>
        <dbReference type="Proteomes" id="UP000036923"/>
    </source>
</evidence>